<dbReference type="RefSeq" id="WP_181473712.1">
    <property type="nucleotide sequence ID" value="NZ_JACEFG010000004.1"/>
</dbReference>
<feature type="signal peptide" evidence="1">
    <location>
        <begin position="1"/>
        <end position="19"/>
    </location>
</feature>
<feature type="chain" id="PRO_5039059938" description="DUF4362 domain-containing protein" evidence="1">
    <location>
        <begin position="20"/>
        <end position="156"/>
    </location>
</feature>
<evidence type="ECO:0000313" key="3">
    <source>
        <dbReference type="Proteomes" id="UP000571017"/>
    </source>
</evidence>
<organism evidence="2 3">
    <name type="scientific">Halobacillus locisalis</name>
    <dbReference type="NCBI Taxonomy" id="220753"/>
    <lineage>
        <taxon>Bacteria</taxon>
        <taxon>Bacillati</taxon>
        <taxon>Bacillota</taxon>
        <taxon>Bacilli</taxon>
        <taxon>Bacillales</taxon>
        <taxon>Bacillaceae</taxon>
        <taxon>Halobacillus</taxon>
    </lineage>
</organism>
<reference evidence="2 3" key="1">
    <citation type="journal article" date="2004" name="Extremophiles">
        <title>Halobacillus locisalis sp. nov., a halophilic bacterium isolated from a marine solar saltern of the Yellow Sea in Korea.</title>
        <authorList>
            <person name="Yoon J.H."/>
            <person name="Kang K.H."/>
            <person name="Oh T.K."/>
            <person name="Park Y.H."/>
        </authorList>
    </citation>
    <scope>NUCLEOTIDE SEQUENCE [LARGE SCALE GENOMIC DNA]</scope>
    <source>
        <strain evidence="2 3">KCTC 3788</strain>
    </source>
</reference>
<dbReference type="Proteomes" id="UP000571017">
    <property type="component" value="Unassembled WGS sequence"/>
</dbReference>
<dbReference type="PROSITE" id="PS51257">
    <property type="entry name" value="PROKAR_LIPOPROTEIN"/>
    <property type="match status" value="1"/>
</dbReference>
<name>A0A838CYV3_9BACI</name>
<proteinExistence type="predicted"/>
<protein>
    <recommendedName>
        <fullName evidence="4">DUF4362 domain-containing protein</fullName>
    </recommendedName>
</protein>
<accession>A0A838CYV3</accession>
<dbReference type="AlphaFoldDB" id="A0A838CYV3"/>
<evidence type="ECO:0000256" key="1">
    <source>
        <dbReference type="SAM" id="SignalP"/>
    </source>
</evidence>
<comment type="caution">
    <text evidence="2">The sequence shown here is derived from an EMBL/GenBank/DDBJ whole genome shotgun (WGS) entry which is preliminary data.</text>
</comment>
<sequence>MKKLTLLVFLTFLTLAACSDTESEDTYSIEDARDNGDVIVEHQVDNFDQIMQGALEIENIDPITTLLDNYQQEETASADISIFSPDGSHFKNSLSYDGDVVTFENNYGGYKNAPQGTYTCEYIEKRGPVVYVSSCESDEGESYSTMIGFVGSENVF</sequence>
<keyword evidence="1" id="KW-0732">Signal</keyword>
<evidence type="ECO:0000313" key="2">
    <source>
        <dbReference type="EMBL" id="MBA2176656.1"/>
    </source>
</evidence>
<evidence type="ECO:0008006" key="4">
    <source>
        <dbReference type="Google" id="ProtNLM"/>
    </source>
</evidence>
<gene>
    <name evidence="2" type="ORF">H0266_17345</name>
</gene>
<dbReference type="EMBL" id="JACEFG010000004">
    <property type="protein sequence ID" value="MBA2176656.1"/>
    <property type="molecule type" value="Genomic_DNA"/>
</dbReference>
<keyword evidence="3" id="KW-1185">Reference proteome</keyword>